<evidence type="ECO:0000313" key="8">
    <source>
        <dbReference type="EMBL" id="QDU55299.1"/>
    </source>
</evidence>
<protein>
    <submittedName>
        <fullName evidence="8">Biopolymer transport protein ExbD</fullName>
    </submittedName>
</protein>
<evidence type="ECO:0000313" key="9">
    <source>
        <dbReference type="Proteomes" id="UP000315750"/>
    </source>
</evidence>
<dbReference type="OrthoDB" id="284492at2"/>
<dbReference type="KEGG" id="amuc:Pan181_14880"/>
<dbReference type="AlphaFoldDB" id="A0A518AKP8"/>
<dbReference type="PANTHER" id="PTHR30558:SF3">
    <property type="entry name" value="BIOPOLYMER TRANSPORT PROTEIN EXBD-RELATED"/>
    <property type="match status" value="1"/>
</dbReference>
<evidence type="ECO:0000256" key="3">
    <source>
        <dbReference type="ARBA" id="ARBA00022475"/>
    </source>
</evidence>
<comment type="similarity">
    <text evidence="2 7">Belongs to the ExbD/TolR family.</text>
</comment>
<keyword evidence="4 7" id="KW-0812">Transmembrane</keyword>
<dbReference type="EMBL" id="CP036278">
    <property type="protein sequence ID" value="QDU55299.1"/>
    <property type="molecule type" value="Genomic_DNA"/>
</dbReference>
<evidence type="ECO:0000256" key="7">
    <source>
        <dbReference type="RuleBase" id="RU003879"/>
    </source>
</evidence>
<evidence type="ECO:0000256" key="2">
    <source>
        <dbReference type="ARBA" id="ARBA00005811"/>
    </source>
</evidence>
<dbReference type="Gene3D" id="3.30.420.270">
    <property type="match status" value="1"/>
</dbReference>
<evidence type="ECO:0000256" key="1">
    <source>
        <dbReference type="ARBA" id="ARBA00004162"/>
    </source>
</evidence>
<proteinExistence type="inferred from homology"/>
<evidence type="ECO:0000256" key="4">
    <source>
        <dbReference type="ARBA" id="ARBA00022692"/>
    </source>
</evidence>
<dbReference type="PANTHER" id="PTHR30558">
    <property type="entry name" value="EXBD MEMBRANE COMPONENT OF PMF-DRIVEN MACROMOLECULE IMPORT SYSTEM"/>
    <property type="match status" value="1"/>
</dbReference>
<dbReference type="Pfam" id="PF02472">
    <property type="entry name" value="ExbD"/>
    <property type="match status" value="1"/>
</dbReference>
<evidence type="ECO:0000256" key="5">
    <source>
        <dbReference type="ARBA" id="ARBA00022989"/>
    </source>
</evidence>
<keyword evidence="5" id="KW-1133">Transmembrane helix</keyword>
<organism evidence="8 9">
    <name type="scientific">Aeoliella mucimassa</name>
    <dbReference type="NCBI Taxonomy" id="2527972"/>
    <lineage>
        <taxon>Bacteria</taxon>
        <taxon>Pseudomonadati</taxon>
        <taxon>Planctomycetota</taxon>
        <taxon>Planctomycetia</taxon>
        <taxon>Pirellulales</taxon>
        <taxon>Lacipirellulaceae</taxon>
        <taxon>Aeoliella</taxon>
    </lineage>
</organism>
<dbReference type="GO" id="GO:0005886">
    <property type="term" value="C:plasma membrane"/>
    <property type="evidence" value="ECO:0007669"/>
    <property type="project" value="UniProtKB-SubCell"/>
</dbReference>
<keyword evidence="7" id="KW-0653">Protein transport</keyword>
<name>A0A518AKP8_9BACT</name>
<dbReference type="GO" id="GO:0015031">
    <property type="term" value="P:protein transport"/>
    <property type="evidence" value="ECO:0007669"/>
    <property type="project" value="UniProtKB-KW"/>
</dbReference>
<reference evidence="8 9" key="1">
    <citation type="submission" date="2019-02" db="EMBL/GenBank/DDBJ databases">
        <title>Deep-cultivation of Planctomycetes and their phenomic and genomic characterization uncovers novel biology.</title>
        <authorList>
            <person name="Wiegand S."/>
            <person name="Jogler M."/>
            <person name="Boedeker C."/>
            <person name="Pinto D."/>
            <person name="Vollmers J."/>
            <person name="Rivas-Marin E."/>
            <person name="Kohn T."/>
            <person name="Peeters S.H."/>
            <person name="Heuer A."/>
            <person name="Rast P."/>
            <person name="Oberbeckmann S."/>
            <person name="Bunk B."/>
            <person name="Jeske O."/>
            <person name="Meyerdierks A."/>
            <person name="Storesund J.E."/>
            <person name="Kallscheuer N."/>
            <person name="Luecker S."/>
            <person name="Lage O.M."/>
            <person name="Pohl T."/>
            <person name="Merkel B.J."/>
            <person name="Hornburger P."/>
            <person name="Mueller R.-W."/>
            <person name="Bruemmer F."/>
            <person name="Labrenz M."/>
            <person name="Spormann A.M."/>
            <person name="Op den Camp H."/>
            <person name="Overmann J."/>
            <person name="Amann R."/>
            <person name="Jetten M.S.M."/>
            <person name="Mascher T."/>
            <person name="Medema M.H."/>
            <person name="Devos D.P."/>
            <person name="Kaster A.-K."/>
            <person name="Ovreas L."/>
            <person name="Rohde M."/>
            <person name="Galperin M.Y."/>
            <person name="Jogler C."/>
        </authorList>
    </citation>
    <scope>NUCLEOTIDE SEQUENCE [LARGE SCALE GENOMIC DNA]</scope>
    <source>
        <strain evidence="8 9">Pan181</strain>
    </source>
</reference>
<gene>
    <name evidence="8" type="primary">exbD_1</name>
    <name evidence="8" type="ORF">Pan181_14880</name>
</gene>
<sequence length="160" mass="17975">MRIIKKKNTQIAEGDMTPMIDMVFQLIAFFMMLINFSKVDQDQRVNLPLSELAKPPEMAYEKPITLQMTKDEGIILNAGGDSLMTMDELRNALKREASIIRAAGKDVTLDDVTIVIRADKNARIGKVQEMMDAAQQAEFNAFALRGQQDQAQDQARVKAQ</sequence>
<evidence type="ECO:0000256" key="6">
    <source>
        <dbReference type="ARBA" id="ARBA00023136"/>
    </source>
</evidence>
<keyword evidence="9" id="KW-1185">Reference proteome</keyword>
<keyword evidence="7" id="KW-0813">Transport</keyword>
<keyword evidence="3" id="KW-1003">Cell membrane</keyword>
<dbReference type="InterPro" id="IPR003400">
    <property type="entry name" value="ExbD"/>
</dbReference>
<comment type="subcellular location">
    <subcellularLocation>
        <location evidence="1">Cell membrane</location>
        <topology evidence="1">Single-pass membrane protein</topology>
    </subcellularLocation>
    <subcellularLocation>
        <location evidence="7">Cell membrane</location>
        <topology evidence="7">Single-pass type II membrane protein</topology>
    </subcellularLocation>
</comment>
<dbReference type="Proteomes" id="UP000315750">
    <property type="component" value="Chromosome"/>
</dbReference>
<keyword evidence="6" id="KW-0472">Membrane</keyword>
<accession>A0A518AKP8</accession>
<dbReference type="RefSeq" id="WP_145246169.1">
    <property type="nucleotide sequence ID" value="NZ_CP036278.1"/>
</dbReference>
<dbReference type="GO" id="GO:0022857">
    <property type="term" value="F:transmembrane transporter activity"/>
    <property type="evidence" value="ECO:0007669"/>
    <property type="project" value="InterPro"/>
</dbReference>